<protein>
    <submittedName>
        <fullName evidence="2">HmuY protein</fullName>
    </submittedName>
</protein>
<dbReference type="PROSITE" id="PS51257">
    <property type="entry name" value="PROKAR_LIPOPROTEIN"/>
    <property type="match status" value="1"/>
</dbReference>
<accession>A0A1I1UJS7</accession>
<organism evidence="2 3">
    <name type="scientific">Flavobacterium phragmitis</name>
    <dbReference type="NCBI Taxonomy" id="739143"/>
    <lineage>
        <taxon>Bacteria</taxon>
        <taxon>Pseudomonadati</taxon>
        <taxon>Bacteroidota</taxon>
        <taxon>Flavobacteriia</taxon>
        <taxon>Flavobacteriales</taxon>
        <taxon>Flavobacteriaceae</taxon>
        <taxon>Flavobacterium</taxon>
    </lineage>
</organism>
<proteinExistence type="predicted"/>
<dbReference type="EMBL" id="FOMH01000011">
    <property type="protein sequence ID" value="SFD70954.1"/>
    <property type="molecule type" value="Genomic_DNA"/>
</dbReference>
<dbReference type="AlphaFoldDB" id="A0A1I1UJS7"/>
<evidence type="ECO:0000256" key="1">
    <source>
        <dbReference type="SAM" id="SignalP"/>
    </source>
</evidence>
<dbReference type="Pfam" id="PF14064">
    <property type="entry name" value="HmuY"/>
    <property type="match status" value="2"/>
</dbReference>
<keyword evidence="1" id="KW-0732">Signal</keyword>
<dbReference type="Proteomes" id="UP000199672">
    <property type="component" value="Unassembled WGS sequence"/>
</dbReference>
<sequence>MKKNIILIMSFVLLAFTACNNDDSDNSGASVSVAFAESSQHVTSAETPVQIKFSAPVPSAGSLTITYTATAAVYTTDFTTAPVASSTEKKIVVPFEQNATSVTFTFNKIKNAAADEVKNVIFTIASASNGANIAANKTTQLNFNETASLGTALAPEVGGSLQPNQVYVDLSTGKMTSVVRTSWDLGFYSGGTFKVVLNSSVKMSAKQLATTNIDEVQVADETMIINQGQGNSTQIDDPTGAFSATDTFKTAIADVSATDSENKVYLINMGSNPATVKPANGSEGSAGGTSRGWKKIRILRSGTDYKIQYADIAATTHEEVLVSKNSAYNFTFFSLLDKKQVSVEPQKNQWDLSFTTFTNIIPGGTTPYFYPDFILNNIKGTAKTYQVLTSAYTYDAFTLANVDNAKFTEDQRNIGSNWRGTSATGPDGNPVSAFVLRTDRFFVVKDPAGNIYKLKFTGGASETGERGFPKFQYALLK</sequence>
<dbReference type="STRING" id="739143.SAMN05216297_11147"/>
<dbReference type="RefSeq" id="WP_244165415.1">
    <property type="nucleotide sequence ID" value="NZ_FOMH01000011.1"/>
</dbReference>
<evidence type="ECO:0000313" key="2">
    <source>
        <dbReference type="EMBL" id="SFD70954.1"/>
    </source>
</evidence>
<feature type="chain" id="PRO_5011675657" evidence="1">
    <location>
        <begin position="22"/>
        <end position="477"/>
    </location>
</feature>
<gene>
    <name evidence="2" type="ORF">SAMN05216297_11147</name>
</gene>
<reference evidence="3" key="1">
    <citation type="submission" date="2016-10" db="EMBL/GenBank/DDBJ databases">
        <authorList>
            <person name="Varghese N."/>
            <person name="Submissions S."/>
        </authorList>
    </citation>
    <scope>NUCLEOTIDE SEQUENCE [LARGE SCALE GENOMIC DNA]</scope>
    <source>
        <strain evidence="3">CGMCC 1.10370</strain>
    </source>
</reference>
<keyword evidence="3" id="KW-1185">Reference proteome</keyword>
<evidence type="ECO:0000313" key="3">
    <source>
        <dbReference type="Proteomes" id="UP000199672"/>
    </source>
</evidence>
<dbReference type="CDD" id="cd12105">
    <property type="entry name" value="HmuY"/>
    <property type="match status" value="1"/>
</dbReference>
<name>A0A1I1UJS7_9FLAO</name>
<dbReference type="InterPro" id="IPR025921">
    <property type="entry name" value="HmuY"/>
</dbReference>
<feature type="signal peptide" evidence="1">
    <location>
        <begin position="1"/>
        <end position="21"/>
    </location>
</feature>